<dbReference type="InterPro" id="IPR025525">
    <property type="entry name" value="hAT-like_transposase_RNase-H"/>
</dbReference>
<evidence type="ECO:0000259" key="13">
    <source>
        <dbReference type="PROSITE" id="PS50808"/>
    </source>
</evidence>
<dbReference type="SUPFAM" id="SSF53098">
    <property type="entry name" value="Ribonuclease H-like"/>
    <property type="match status" value="1"/>
</dbReference>
<dbReference type="GO" id="GO:0003677">
    <property type="term" value="F:DNA binding"/>
    <property type="evidence" value="ECO:0007669"/>
    <property type="project" value="UniProtKB-KW"/>
</dbReference>
<dbReference type="InterPro" id="IPR003656">
    <property type="entry name" value="Znf_BED"/>
</dbReference>
<dbReference type="InterPro" id="IPR012337">
    <property type="entry name" value="RNaseH-like_sf"/>
</dbReference>
<evidence type="ECO:0000313" key="14">
    <source>
        <dbReference type="EMBL" id="KAJ0220731.1"/>
    </source>
</evidence>
<evidence type="ECO:0000256" key="8">
    <source>
        <dbReference type="ARBA" id="ARBA00023163"/>
    </source>
</evidence>
<keyword evidence="9" id="KW-0539">Nucleus</keyword>
<protein>
    <recommendedName>
        <fullName evidence="13">BED-type domain-containing protein</fullName>
    </recommendedName>
</protein>
<evidence type="ECO:0000256" key="12">
    <source>
        <dbReference type="SAM" id="Phobius"/>
    </source>
</evidence>
<evidence type="ECO:0000256" key="1">
    <source>
        <dbReference type="ARBA" id="ARBA00004123"/>
    </source>
</evidence>
<reference evidence="14 15" key="1">
    <citation type="journal article" date="2017" name="Nat. Commun.">
        <title>Genome assembly with in vitro proximity ligation data and whole-genome triplication in lettuce.</title>
        <authorList>
            <person name="Reyes-Chin-Wo S."/>
            <person name="Wang Z."/>
            <person name="Yang X."/>
            <person name="Kozik A."/>
            <person name="Arikit S."/>
            <person name="Song C."/>
            <person name="Xia L."/>
            <person name="Froenicke L."/>
            <person name="Lavelle D.O."/>
            <person name="Truco M.J."/>
            <person name="Xia R."/>
            <person name="Zhu S."/>
            <person name="Xu C."/>
            <person name="Xu H."/>
            <person name="Xu X."/>
            <person name="Cox K."/>
            <person name="Korf I."/>
            <person name="Meyers B.C."/>
            <person name="Michelmore R.W."/>
        </authorList>
    </citation>
    <scope>NUCLEOTIDE SEQUENCE [LARGE SCALE GENOMIC DNA]</scope>
    <source>
        <strain evidence="15">cv. Salinas</strain>
        <tissue evidence="14">Seedlings</tissue>
    </source>
</reference>
<evidence type="ECO:0000256" key="2">
    <source>
        <dbReference type="ARBA" id="ARBA00011738"/>
    </source>
</evidence>
<organism evidence="14 15">
    <name type="scientific">Lactuca sativa</name>
    <name type="common">Garden lettuce</name>
    <dbReference type="NCBI Taxonomy" id="4236"/>
    <lineage>
        <taxon>Eukaryota</taxon>
        <taxon>Viridiplantae</taxon>
        <taxon>Streptophyta</taxon>
        <taxon>Embryophyta</taxon>
        <taxon>Tracheophyta</taxon>
        <taxon>Spermatophyta</taxon>
        <taxon>Magnoliopsida</taxon>
        <taxon>eudicotyledons</taxon>
        <taxon>Gunneridae</taxon>
        <taxon>Pentapetalae</taxon>
        <taxon>asterids</taxon>
        <taxon>campanulids</taxon>
        <taxon>Asterales</taxon>
        <taxon>Asteraceae</taxon>
        <taxon>Cichorioideae</taxon>
        <taxon>Cichorieae</taxon>
        <taxon>Lactucinae</taxon>
        <taxon>Lactuca</taxon>
    </lineage>
</organism>
<evidence type="ECO:0000256" key="3">
    <source>
        <dbReference type="ARBA" id="ARBA00022723"/>
    </source>
</evidence>
<keyword evidence="4 10" id="KW-0863">Zinc-finger</keyword>
<dbReference type="PROSITE" id="PS50808">
    <property type="entry name" value="ZF_BED"/>
    <property type="match status" value="1"/>
</dbReference>
<dbReference type="PANTHER" id="PTHR46481:SF8">
    <property type="entry name" value="ZINC FINGER BED DOMAIN-CONTAINING PROTEIN RICESLEEPER 1-LIKE"/>
    <property type="match status" value="1"/>
</dbReference>
<comment type="subunit">
    <text evidence="2">Homodimer.</text>
</comment>
<dbReference type="Pfam" id="PF14372">
    <property type="entry name" value="hAT-like_RNase-H"/>
    <property type="match status" value="1"/>
</dbReference>
<name>A0A9R1XPD3_LACSA</name>
<keyword evidence="12" id="KW-1133">Transmembrane helix</keyword>
<proteinExistence type="predicted"/>
<evidence type="ECO:0000256" key="5">
    <source>
        <dbReference type="ARBA" id="ARBA00022833"/>
    </source>
</evidence>
<feature type="region of interest" description="Disordered" evidence="11">
    <location>
        <begin position="1"/>
        <end position="39"/>
    </location>
</feature>
<evidence type="ECO:0000256" key="10">
    <source>
        <dbReference type="PROSITE-ProRule" id="PRU00027"/>
    </source>
</evidence>
<dbReference type="PANTHER" id="PTHR46481">
    <property type="entry name" value="ZINC FINGER BED DOMAIN-CONTAINING PROTEIN 4"/>
    <property type="match status" value="1"/>
</dbReference>
<keyword evidence="6" id="KW-0805">Transcription regulation</keyword>
<evidence type="ECO:0000256" key="9">
    <source>
        <dbReference type="ARBA" id="ARBA00023242"/>
    </source>
</evidence>
<dbReference type="GO" id="GO:0005634">
    <property type="term" value="C:nucleus"/>
    <property type="evidence" value="ECO:0007669"/>
    <property type="project" value="UniProtKB-SubCell"/>
</dbReference>
<gene>
    <name evidence="14" type="ORF">LSAT_V11C200070700</name>
</gene>
<dbReference type="InterPro" id="IPR036236">
    <property type="entry name" value="Znf_C2H2_sf"/>
</dbReference>
<dbReference type="AlphaFoldDB" id="A0A9R1XPD3"/>
<comment type="caution">
    <text evidence="14">The sequence shown here is derived from an EMBL/GenBank/DDBJ whole genome shotgun (WGS) entry which is preliminary data.</text>
</comment>
<evidence type="ECO:0000313" key="15">
    <source>
        <dbReference type="Proteomes" id="UP000235145"/>
    </source>
</evidence>
<keyword evidence="3" id="KW-0479">Metal-binding</keyword>
<dbReference type="InterPro" id="IPR052035">
    <property type="entry name" value="ZnF_BED_domain_contain"/>
</dbReference>
<dbReference type="Gene3D" id="1.10.10.1070">
    <property type="entry name" value="Zinc finger, BED domain-containing"/>
    <property type="match status" value="1"/>
</dbReference>
<dbReference type="SUPFAM" id="SSF57667">
    <property type="entry name" value="beta-beta-alpha zinc fingers"/>
    <property type="match status" value="1"/>
</dbReference>
<evidence type="ECO:0000256" key="7">
    <source>
        <dbReference type="ARBA" id="ARBA00023125"/>
    </source>
</evidence>
<evidence type="ECO:0000256" key="11">
    <source>
        <dbReference type="SAM" id="MobiDB-lite"/>
    </source>
</evidence>
<evidence type="ECO:0000256" key="6">
    <source>
        <dbReference type="ARBA" id="ARBA00023015"/>
    </source>
</evidence>
<keyword evidence="8" id="KW-0804">Transcription</keyword>
<comment type="subcellular location">
    <subcellularLocation>
        <location evidence="1">Nucleus</location>
    </subcellularLocation>
</comment>
<feature type="transmembrane region" description="Helical" evidence="12">
    <location>
        <begin position="649"/>
        <end position="668"/>
    </location>
</feature>
<accession>A0A9R1XPD3</accession>
<feature type="domain" description="BED-type" evidence="13">
    <location>
        <begin position="39"/>
        <end position="92"/>
    </location>
</feature>
<dbReference type="SMART" id="SM00614">
    <property type="entry name" value="ZnF_BED"/>
    <property type="match status" value="1"/>
</dbReference>
<dbReference type="InterPro" id="IPR008906">
    <property type="entry name" value="HATC_C_dom"/>
</dbReference>
<dbReference type="Pfam" id="PF02892">
    <property type="entry name" value="zf-BED"/>
    <property type="match status" value="1"/>
</dbReference>
<evidence type="ECO:0000256" key="4">
    <source>
        <dbReference type="ARBA" id="ARBA00022771"/>
    </source>
</evidence>
<keyword evidence="7" id="KW-0238">DNA-binding</keyword>
<dbReference type="GO" id="GO:0008270">
    <property type="term" value="F:zinc ion binding"/>
    <property type="evidence" value="ECO:0007669"/>
    <property type="project" value="UniProtKB-KW"/>
</dbReference>
<keyword evidence="12" id="KW-0472">Membrane</keyword>
<sequence length="674" mass="77095">MSSDEPIIDLDTDNQEPVTVEESPADKVDKEKENTPTNRKTSIVWDHFPKVKGAKKTKCKYCGTLMSSNIRNGTSALLSHLTNVCKNSPLYKKTDLKRQSTLSFKPTNKGASGSGSLATHSFNQEKCRLALAKMCIKDNRPFSVVDDEGFREFVWELNPNFKFVSRWSVARDCLSIYEEEAIKVKDMLKGQTVCLTTDTWSSVQNYNYMCLTAHWIDDDWVLQKKILNFCPIENHRGETIGSLVYEYIREWGINNVFTITVDNASSNDGAIRFLRRVLKGPIDILGCKYLHLRCCAHIINLVVQDGLEEEFDSITRILGAVTYVRSSPARYKTFKDCVARAAIECKQKPCLDVDTRWNSTYLMLETAVKYEQAFDRLYTIDSNYGAHFRSEVTDDCEGNTRKRKRKVKVIGAPSESDWETARNMIEYLKIFSDVTTKISGTKYVTSNTFFSEFVKMQATITRMCLSTDEKKKNMATSMKTKFDRYWEDIDNMNFLLHVAVVLDPRFKLRYISFCIETIYGKNSEKGKQILEKSEVDIYLADGKEKRDDNFDILGWWKANAVKFPILSKLARHLLAMPISTVASESAFSTGGRVIDKYRSSLNTKTAEALICTQDWLRSTPADLELIGTMTSKQIDELNEKLAAIEIGKLFFVIRMLSVLTSYFKYILISLNFSM</sequence>
<dbReference type="Pfam" id="PF05699">
    <property type="entry name" value="Dimer_Tnp_hAT"/>
    <property type="match status" value="1"/>
</dbReference>
<feature type="compositionally biased region" description="Acidic residues" evidence="11">
    <location>
        <begin position="1"/>
        <end position="14"/>
    </location>
</feature>
<keyword evidence="12" id="KW-0812">Transmembrane</keyword>
<dbReference type="EMBL" id="NBSK02000002">
    <property type="protein sequence ID" value="KAJ0220731.1"/>
    <property type="molecule type" value="Genomic_DNA"/>
</dbReference>
<keyword evidence="15" id="KW-1185">Reference proteome</keyword>
<feature type="compositionally biased region" description="Basic and acidic residues" evidence="11">
    <location>
        <begin position="24"/>
        <end position="34"/>
    </location>
</feature>
<dbReference type="SUPFAM" id="SSF140996">
    <property type="entry name" value="Hermes dimerisation domain"/>
    <property type="match status" value="1"/>
</dbReference>
<dbReference type="GO" id="GO:0046983">
    <property type="term" value="F:protein dimerization activity"/>
    <property type="evidence" value="ECO:0007669"/>
    <property type="project" value="InterPro"/>
</dbReference>
<keyword evidence="5" id="KW-0862">Zinc</keyword>
<dbReference type="Proteomes" id="UP000235145">
    <property type="component" value="Unassembled WGS sequence"/>
</dbReference>